<dbReference type="AlphaFoldDB" id="A0A495XKP6"/>
<dbReference type="SUPFAM" id="SSF52317">
    <property type="entry name" value="Class I glutamine amidotransferase-like"/>
    <property type="match status" value="1"/>
</dbReference>
<sequence length="225" mass="24230">MTSPYSVLVFSKTTGYRHDSIPAGVEAIRLLGAAGGFTVAATEDSDRFTPDGLAAHEVVVFLNTTGEVLDAAQKNAFESYIRGGGGFVGVHAAADTEYDWPFYGELVGAHFAAHPAVQRATVRVEDHAHPATAHLPSSWVITDEWYDYRTNPRGSARVLSTVDESTYSGATMGADHPHTWCKTVGDGRSFYTGSGHTAEIFGDPDFRSLLLGGIRYAANRFPDDI</sequence>
<evidence type="ECO:0000259" key="1">
    <source>
        <dbReference type="Pfam" id="PF06283"/>
    </source>
</evidence>
<evidence type="ECO:0000313" key="2">
    <source>
        <dbReference type="EMBL" id="RKT75050.1"/>
    </source>
</evidence>
<reference evidence="2 3" key="1">
    <citation type="submission" date="2018-10" db="EMBL/GenBank/DDBJ databases">
        <title>Sequencing the genomes of 1000 actinobacteria strains.</title>
        <authorList>
            <person name="Klenk H.-P."/>
        </authorList>
    </citation>
    <scope>NUCLEOTIDE SEQUENCE [LARGE SCALE GENOMIC DNA]</scope>
    <source>
        <strain evidence="2 3">DSM 43911</strain>
    </source>
</reference>
<dbReference type="GO" id="GO:0016740">
    <property type="term" value="F:transferase activity"/>
    <property type="evidence" value="ECO:0007669"/>
    <property type="project" value="UniProtKB-KW"/>
</dbReference>
<dbReference type="PANTHER" id="PTHR40469">
    <property type="entry name" value="SECRETED GLYCOSYL HYDROLASE"/>
    <property type="match status" value="1"/>
</dbReference>
<dbReference type="InterPro" id="IPR029010">
    <property type="entry name" value="ThuA-like"/>
</dbReference>
<protein>
    <submittedName>
        <fullName evidence="2">Type 1 glutamine amidotransferase</fullName>
    </submittedName>
</protein>
<gene>
    <name evidence="2" type="ORF">DFJ66_8427</name>
</gene>
<dbReference type="Pfam" id="PF06283">
    <property type="entry name" value="ThuA"/>
    <property type="match status" value="1"/>
</dbReference>
<dbReference type="RefSeq" id="WP_121230289.1">
    <property type="nucleotide sequence ID" value="NZ_JBIUBA010000011.1"/>
</dbReference>
<dbReference type="Gene3D" id="3.40.50.880">
    <property type="match status" value="1"/>
</dbReference>
<dbReference type="EMBL" id="RBXR01000001">
    <property type="protein sequence ID" value="RKT75050.1"/>
    <property type="molecule type" value="Genomic_DNA"/>
</dbReference>
<dbReference type="Proteomes" id="UP000272729">
    <property type="component" value="Unassembled WGS sequence"/>
</dbReference>
<name>A0A495XKP6_9PSEU</name>
<comment type="caution">
    <text evidence="2">The sequence shown here is derived from an EMBL/GenBank/DDBJ whole genome shotgun (WGS) entry which is preliminary data.</text>
</comment>
<evidence type="ECO:0000313" key="3">
    <source>
        <dbReference type="Proteomes" id="UP000272729"/>
    </source>
</evidence>
<feature type="domain" description="ThuA-like" evidence="1">
    <location>
        <begin position="7"/>
        <end position="217"/>
    </location>
</feature>
<keyword evidence="3" id="KW-1185">Reference proteome</keyword>
<accession>A0A495XKP6</accession>
<proteinExistence type="predicted"/>
<keyword evidence="2" id="KW-0315">Glutamine amidotransferase</keyword>
<dbReference type="PANTHER" id="PTHR40469:SF2">
    <property type="entry name" value="GALACTOSE-BINDING DOMAIN-LIKE SUPERFAMILY PROTEIN"/>
    <property type="match status" value="1"/>
</dbReference>
<organism evidence="2 3">
    <name type="scientific">Saccharothrix variisporea</name>
    <dbReference type="NCBI Taxonomy" id="543527"/>
    <lineage>
        <taxon>Bacteria</taxon>
        <taxon>Bacillati</taxon>
        <taxon>Actinomycetota</taxon>
        <taxon>Actinomycetes</taxon>
        <taxon>Pseudonocardiales</taxon>
        <taxon>Pseudonocardiaceae</taxon>
        <taxon>Saccharothrix</taxon>
    </lineage>
</organism>
<dbReference type="InterPro" id="IPR029062">
    <property type="entry name" value="Class_I_gatase-like"/>
</dbReference>
<keyword evidence="2" id="KW-0808">Transferase</keyword>
<dbReference type="OrthoDB" id="8217716at2"/>